<dbReference type="InterPro" id="IPR036236">
    <property type="entry name" value="Znf_C2H2_sf"/>
</dbReference>
<evidence type="ECO:0000259" key="11">
    <source>
        <dbReference type="PROSITE" id="PS50157"/>
    </source>
</evidence>
<evidence type="ECO:0000256" key="1">
    <source>
        <dbReference type="ARBA" id="ARBA00004123"/>
    </source>
</evidence>
<keyword evidence="6" id="KW-0805">Transcription regulation</keyword>
<keyword evidence="2" id="KW-0479">Metal-binding</keyword>
<evidence type="ECO:0000313" key="12">
    <source>
        <dbReference type="EMBL" id="PSS35254.1"/>
    </source>
</evidence>
<keyword evidence="8" id="KW-0539">Nucleus</keyword>
<evidence type="ECO:0000256" key="7">
    <source>
        <dbReference type="ARBA" id="ARBA00023163"/>
    </source>
</evidence>
<feature type="domain" description="C2H2-type" evidence="11">
    <location>
        <begin position="112"/>
        <end position="139"/>
    </location>
</feature>
<evidence type="ECO:0000256" key="9">
    <source>
        <dbReference type="PROSITE-ProRule" id="PRU00042"/>
    </source>
</evidence>
<dbReference type="PROSITE" id="PS50157">
    <property type="entry name" value="ZINC_FINGER_C2H2_2"/>
    <property type="match status" value="2"/>
</dbReference>
<accession>A0A2R6RYY5</accession>
<dbReference type="OrthoDB" id="6077919at2759"/>
<keyword evidence="5" id="KW-0862">Zinc</keyword>
<reference evidence="13" key="2">
    <citation type="journal article" date="2018" name="BMC Genomics">
        <title>A manually annotated Actinidia chinensis var. chinensis (kiwifruit) genome highlights the challenges associated with draft genomes and gene prediction in plants.</title>
        <authorList>
            <person name="Pilkington S.M."/>
            <person name="Crowhurst R."/>
            <person name="Hilario E."/>
            <person name="Nardozza S."/>
            <person name="Fraser L."/>
            <person name="Peng Y."/>
            <person name="Gunaseelan K."/>
            <person name="Simpson R."/>
            <person name="Tahir J."/>
            <person name="Deroles S.C."/>
            <person name="Templeton K."/>
            <person name="Luo Z."/>
            <person name="Davy M."/>
            <person name="Cheng C."/>
            <person name="McNeilage M."/>
            <person name="Scaglione D."/>
            <person name="Liu Y."/>
            <person name="Zhang Q."/>
            <person name="Datson P."/>
            <person name="De Silva N."/>
            <person name="Gardiner S.E."/>
            <person name="Bassett H."/>
            <person name="Chagne D."/>
            <person name="McCallum J."/>
            <person name="Dzierzon H."/>
            <person name="Deng C."/>
            <person name="Wang Y.Y."/>
            <person name="Barron L."/>
            <person name="Manako K."/>
            <person name="Bowen J."/>
            <person name="Foster T.M."/>
            <person name="Erridge Z.A."/>
            <person name="Tiffin H."/>
            <person name="Waite C.N."/>
            <person name="Davies K.M."/>
            <person name="Grierson E.P."/>
            <person name="Laing W.A."/>
            <person name="Kirk R."/>
            <person name="Chen X."/>
            <person name="Wood M."/>
            <person name="Montefiori M."/>
            <person name="Brummell D.A."/>
            <person name="Schwinn K.E."/>
            <person name="Catanach A."/>
            <person name="Fullerton C."/>
            <person name="Li D."/>
            <person name="Meiyalaghan S."/>
            <person name="Nieuwenhuizen N."/>
            <person name="Read N."/>
            <person name="Prakash R."/>
            <person name="Hunter D."/>
            <person name="Zhang H."/>
            <person name="McKenzie M."/>
            <person name="Knabel M."/>
            <person name="Harris A."/>
            <person name="Allan A.C."/>
            <person name="Gleave A."/>
            <person name="Chen A."/>
            <person name="Janssen B.J."/>
            <person name="Plunkett B."/>
            <person name="Ampomah-Dwamena C."/>
            <person name="Voogd C."/>
            <person name="Leif D."/>
            <person name="Lafferty D."/>
            <person name="Souleyre E.J.F."/>
            <person name="Varkonyi-Gasic E."/>
            <person name="Gambi F."/>
            <person name="Hanley J."/>
            <person name="Yao J.L."/>
            <person name="Cheung J."/>
            <person name="David K.M."/>
            <person name="Warren B."/>
            <person name="Marsh K."/>
            <person name="Snowden K.C."/>
            <person name="Lin-Wang K."/>
            <person name="Brian L."/>
            <person name="Martinez-Sanchez M."/>
            <person name="Wang M."/>
            <person name="Ileperuma N."/>
            <person name="Macnee N."/>
            <person name="Campin R."/>
            <person name="McAtee P."/>
            <person name="Drummond R.S.M."/>
            <person name="Espley R.V."/>
            <person name="Ireland H.S."/>
            <person name="Wu R."/>
            <person name="Atkinson R.G."/>
            <person name="Karunairetnam S."/>
            <person name="Bulley S."/>
            <person name="Chunkath S."/>
            <person name="Hanley Z."/>
            <person name="Storey R."/>
            <person name="Thrimawithana A.H."/>
            <person name="Thomson S."/>
            <person name="David C."/>
            <person name="Testolin R."/>
            <person name="Huang H."/>
            <person name="Hellens R.P."/>
            <person name="Schaffer R.J."/>
        </authorList>
    </citation>
    <scope>NUCLEOTIDE SEQUENCE [LARGE SCALE GENOMIC DNA]</scope>
    <source>
        <strain evidence="13">cv. Red5</strain>
    </source>
</reference>
<dbReference type="Gramene" id="PSS35254">
    <property type="protein sequence ID" value="PSS35254"/>
    <property type="gene ID" value="CEY00_Acc02455"/>
</dbReference>
<keyword evidence="4 9" id="KW-0863">Zinc-finger</keyword>
<evidence type="ECO:0000256" key="10">
    <source>
        <dbReference type="SAM" id="MobiDB-lite"/>
    </source>
</evidence>
<comment type="subcellular location">
    <subcellularLocation>
        <location evidence="1">Nucleus</location>
    </subcellularLocation>
</comment>
<keyword evidence="7" id="KW-0804">Transcription</keyword>
<dbReference type="SMART" id="SM00355">
    <property type="entry name" value="ZnF_C2H2"/>
    <property type="match status" value="2"/>
</dbReference>
<comment type="caution">
    <text evidence="12">The sequence shown here is derived from an EMBL/GenBank/DDBJ whole genome shotgun (WGS) entry which is preliminary data.</text>
</comment>
<feature type="domain" description="C2H2-type" evidence="11">
    <location>
        <begin position="154"/>
        <end position="181"/>
    </location>
</feature>
<name>A0A2R6RYY5_ACTCC</name>
<evidence type="ECO:0000256" key="5">
    <source>
        <dbReference type="ARBA" id="ARBA00022833"/>
    </source>
</evidence>
<gene>
    <name evidence="12" type="ORF">CEY00_Acc02455</name>
</gene>
<dbReference type="InterPro" id="IPR013087">
    <property type="entry name" value="Znf_C2H2_type"/>
</dbReference>
<dbReference type="PANTHER" id="PTHR26374">
    <property type="entry name" value="ZINC FINGER PROTEIN ZAT5"/>
    <property type="match status" value="1"/>
</dbReference>
<dbReference type="PANTHER" id="PTHR26374:SF456">
    <property type="entry name" value="ZINC FINGER PROTEIN ZAT5-LIKE"/>
    <property type="match status" value="1"/>
</dbReference>
<dbReference type="InParanoid" id="A0A2R6RYY5"/>
<dbReference type="PROSITE" id="PS00028">
    <property type="entry name" value="ZINC_FINGER_C2H2_1"/>
    <property type="match status" value="2"/>
</dbReference>
<evidence type="ECO:0000256" key="6">
    <source>
        <dbReference type="ARBA" id="ARBA00023015"/>
    </source>
</evidence>
<sequence length="265" mass="27346">MANCSPSGKGGGGYGDNDVNTATATTTTTPWHLKTTDEDVDAGESLILLSLGQPRDPNGDDQEKVASEFTSEQYLDRQTIGVGGVGVGVGGGEVGGGGSGGDGGGEVGVVVYRCKTCDRTFSSFRALGGHTTSHTRPKPQVASCDNPKASSKVHECPICGAGFASGQALGGHMTRHRGSVGTNNPRLPSGSNGFEFQEQEAKRGRIVLPLDLGLGLNLSAPKDDRLLGSNEGFSSEQQDQPPPPIVLSITLALEDCHSDNVPQID</sequence>
<dbReference type="SUPFAM" id="SSF57667">
    <property type="entry name" value="beta-beta-alpha zinc fingers"/>
    <property type="match status" value="1"/>
</dbReference>
<evidence type="ECO:0000256" key="2">
    <source>
        <dbReference type="ARBA" id="ARBA00022723"/>
    </source>
</evidence>
<dbReference type="GO" id="GO:0008270">
    <property type="term" value="F:zinc ion binding"/>
    <property type="evidence" value="ECO:0007669"/>
    <property type="project" value="UniProtKB-KW"/>
</dbReference>
<evidence type="ECO:0000256" key="3">
    <source>
        <dbReference type="ARBA" id="ARBA00022737"/>
    </source>
</evidence>
<protein>
    <submittedName>
        <fullName evidence="12">Zinc finger protein</fullName>
    </submittedName>
</protein>
<dbReference type="Gene3D" id="3.30.160.60">
    <property type="entry name" value="Classic Zinc Finger"/>
    <property type="match status" value="1"/>
</dbReference>
<dbReference type="AlphaFoldDB" id="A0A2R6RYY5"/>
<keyword evidence="3" id="KW-0677">Repeat</keyword>
<proteinExistence type="predicted"/>
<dbReference type="Proteomes" id="UP000241394">
    <property type="component" value="Chromosome LG2"/>
</dbReference>
<reference evidence="12 13" key="1">
    <citation type="submission" date="2017-07" db="EMBL/GenBank/DDBJ databases">
        <title>An improved, manually edited Actinidia chinensis var. chinensis (kiwifruit) genome highlights the challenges associated with draft genomes and gene prediction in plants.</title>
        <authorList>
            <person name="Pilkington S."/>
            <person name="Crowhurst R."/>
            <person name="Hilario E."/>
            <person name="Nardozza S."/>
            <person name="Fraser L."/>
            <person name="Peng Y."/>
            <person name="Gunaseelan K."/>
            <person name="Simpson R."/>
            <person name="Tahir J."/>
            <person name="Deroles S."/>
            <person name="Templeton K."/>
            <person name="Luo Z."/>
            <person name="Davy M."/>
            <person name="Cheng C."/>
            <person name="Mcneilage M."/>
            <person name="Scaglione D."/>
            <person name="Liu Y."/>
            <person name="Zhang Q."/>
            <person name="Datson P."/>
            <person name="De Silva N."/>
            <person name="Gardiner S."/>
            <person name="Bassett H."/>
            <person name="Chagne D."/>
            <person name="Mccallum J."/>
            <person name="Dzierzon H."/>
            <person name="Deng C."/>
            <person name="Wang Y.-Y."/>
            <person name="Barron N."/>
            <person name="Manako K."/>
            <person name="Bowen J."/>
            <person name="Foster T."/>
            <person name="Erridge Z."/>
            <person name="Tiffin H."/>
            <person name="Waite C."/>
            <person name="Davies K."/>
            <person name="Grierson E."/>
            <person name="Laing W."/>
            <person name="Kirk R."/>
            <person name="Chen X."/>
            <person name="Wood M."/>
            <person name="Montefiori M."/>
            <person name="Brummell D."/>
            <person name="Schwinn K."/>
            <person name="Catanach A."/>
            <person name="Fullerton C."/>
            <person name="Li D."/>
            <person name="Meiyalaghan S."/>
            <person name="Nieuwenhuizen N."/>
            <person name="Read N."/>
            <person name="Prakash R."/>
            <person name="Hunter D."/>
            <person name="Zhang H."/>
            <person name="Mckenzie M."/>
            <person name="Knabel M."/>
            <person name="Harris A."/>
            <person name="Allan A."/>
            <person name="Chen A."/>
            <person name="Janssen B."/>
            <person name="Plunkett B."/>
            <person name="Dwamena C."/>
            <person name="Voogd C."/>
            <person name="Leif D."/>
            <person name="Lafferty D."/>
            <person name="Souleyre E."/>
            <person name="Varkonyi-Gasic E."/>
            <person name="Gambi F."/>
            <person name="Hanley J."/>
            <person name="Yao J.-L."/>
            <person name="Cheung J."/>
            <person name="David K."/>
            <person name="Warren B."/>
            <person name="Marsh K."/>
            <person name="Snowden K."/>
            <person name="Lin-Wang K."/>
            <person name="Brian L."/>
            <person name="Martinez-Sanchez M."/>
            <person name="Wang M."/>
            <person name="Ileperuma N."/>
            <person name="Macnee N."/>
            <person name="Campin R."/>
            <person name="Mcatee P."/>
            <person name="Drummond R."/>
            <person name="Espley R."/>
            <person name="Ireland H."/>
            <person name="Wu R."/>
            <person name="Atkinson R."/>
            <person name="Karunairetnam S."/>
            <person name="Bulley S."/>
            <person name="Chunkath S."/>
            <person name="Hanley Z."/>
            <person name="Storey R."/>
            <person name="Thrimawithana A."/>
            <person name="Thomson S."/>
            <person name="David C."/>
            <person name="Testolin R."/>
        </authorList>
    </citation>
    <scope>NUCLEOTIDE SEQUENCE [LARGE SCALE GENOMIC DNA]</scope>
    <source>
        <strain evidence="13">cv. Red5</strain>
        <tissue evidence="12">Young leaf</tissue>
    </source>
</reference>
<keyword evidence="13" id="KW-1185">Reference proteome</keyword>
<organism evidence="12 13">
    <name type="scientific">Actinidia chinensis var. chinensis</name>
    <name type="common">Chinese soft-hair kiwi</name>
    <dbReference type="NCBI Taxonomy" id="1590841"/>
    <lineage>
        <taxon>Eukaryota</taxon>
        <taxon>Viridiplantae</taxon>
        <taxon>Streptophyta</taxon>
        <taxon>Embryophyta</taxon>
        <taxon>Tracheophyta</taxon>
        <taxon>Spermatophyta</taxon>
        <taxon>Magnoliopsida</taxon>
        <taxon>eudicotyledons</taxon>
        <taxon>Gunneridae</taxon>
        <taxon>Pentapetalae</taxon>
        <taxon>asterids</taxon>
        <taxon>Ericales</taxon>
        <taxon>Actinidiaceae</taxon>
        <taxon>Actinidia</taxon>
    </lineage>
</organism>
<dbReference type="STRING" id="1590841.A0A2R6RYY5"/>
<dbReference type="GO" id="GO:0005634">
    <property type="term" value="C:nucleus"/>
    <property type="evidence" value="ECO:0007669"/>
    <property type="project" value="UniProtKB-SubCell"/>
</dbReference>
<dbReference type="EMBL" id="NKQK01000002">
    <property type="protein sequence ID" value="PSS35254.1"/>
    <property type="molecule type" value="Genomic_DNA"/>
</dbReference>
<dbReference type="Pfam" id="PF13912">
    <property type="entry name" value="zf-C2H2_6"/>
    <property type="match status" value="2"/>
</dbReference>
<evidence type="ECO:0000256" key="8">
    <source>
        <dbReference type="ARBA" id="ARBA00023242"/>
    </source>
</evidence>
<feature type="region of interest" description="Disordered" evidence="10">
    <location>
        <begin position="1"/>
        <end position="39"/>
    </location>
</feature>
<evidence type="ECO:0000313" key="13">
    <source>
        <dbReference type="Proteomes" id="UP000241394"/>
    </source>
</evidence>
<evidence type="ECO:0000256" key="4">
    <source>
        <dbReference type="ARBA" id="ARBA00022771"/>
    </source>
</evidence>